<protein>
    <submittedName>
        <fullName evidence="1">SDR family oxidoreductase</fullName>
    </submittedName>
</protein>
<proteinExistence type="predicted"/>
<keyword evidence="2" id="KW-1185">Reference proteome</keyword>
<dbReference type="InterPro" id="IPR002347">
    <property type="entry name" value="SDR_fam"/>
</dbReference>
<gene>
    <name evidence="1" type="ORF">GPA26_00845</name>
</gene>
<dbReference type="Gene3D" id="3.40.50.720">
    <property type="entry name" value="NAD(P)-binding Rossmann-like Domain"/>
    <property type="match status" value="1"/>
</dbReference>
<dbReference type="Pfam" id="PF13561">
    <property type="entry name" value="adh_short_C2"/>
    <property type="match status" value="1"/>
</dbReference>
<accession>A0ABX1MGF0</accession>
<evidence type="ECO:0000313" key="2">
    <source>
        <dbReference type="Proteomes" id="UP000652074"/>
    </source>
</evidence>
<sequence>MALARELGLKGITAKTVSPDFIDETGMTAEFDTERVGPIASQIPLQRPGRGEDIANEVGWQTSAQADHVTGMTLPVNGGWRFY</sequence>
<dbReference type="EMBL" id="WTVR01000002">
    <property type="protein sequence ID" value="NMF87019.1"/>
    <property type="molecule type" value="Genomic_DNA"/>
</dbReference>
<evidence type="ECO:0000313" key="1">
    <source>
        <dbReference type="EMBL" id="NMF87019.1"/>
    </source>
</evidence>
<dbReference type="RefSeq" id="WP_169204516.1">
    <property type="nucleotide sequence ID" value="NZ_CP059560.1"/>
</dbReference>
<organism evidence="1 2">
    <name type="scientific">Aromatoleum petrolei</name>
    <dbReference type="NCBI Taxonomy" id="76116"/>
    <lineage>
        <taxon>Bacteria</taxon>
        <taxon>Pseudomonadati</taxon>
        <taxon>Pseudomonadota</taxon>
        <taxon>Betaproteobacteria</taxon>
        <taxon>Rhodocyclales</taxon>
        <taxon>Rhodocyclaceae</taxon>
        <taxon>Aromatoleum</taxon>
    </lineage>
</organism>
<dbReference type="Proteomes" id="UP000652074">
    <property type="component" value="Unassembled WGS sequence"/>
</dbReference>
<dbReference type="InterPro" id="IPR036291">
    <property type="entry name" value="NAD(P)-bd_dom_sf"/>
</dbReference>
<name>A0ABX1MGF0_9RHOO</name>
<comment type="caution">
    <text evidence="1">The sequence shown here is derived from an EMBL/GenBank/DDBJ whole genome shotgun (WGS) entry which is preliminary data.</text>
</comment>
<reference evidence="1 2" key="1">
    <citation type="submission" date="2019-12" db="EMBL/GenBank/DDBJ databases">
        <title>Comparative genomics gives insights into the taxonomy of the Azoarcus-Aromatoleum group and reveals separate origins of nif in the plant-associated Azoarcus and non-plant-associated Aromatoleum sub-groups.</title>
        <authorList>
            <person name="Lafos M."/>
            <person name="Maluk M."/>
            <person name="Batista M."/>
            <person name="Junghare M."/>
            <person name="Carmona M."/>
            <person name="Faoro H."/>
            <person name="Cruz L.M."/>
            <person name="Battistoni F."/>
            <person name="De Souza E."/>
            <person name="Pedrosa F."/>
            <person name="Chen W.-M."/>
            <person name="Poole P.S."/>
            <person name="Dixon R.A."/>
            <person name="James E.K."/>
        </authorList>
    </citation>
    <scope>NUCLEOTIDE SEQUENCE [LARGE SCALE GENOMIC DNA]</scope>
    <source>
        <strain evidence="1 2">ToN1</strain>
    </source>
</reference>
<dbReference type="SUPFAM" id="SSF51735">
    <property type="entry name" value="NAD(P)-binding Rossmann-fold domains"/>
    <property type="match status" value="1"/>
</dbReference>